<dbReference type="Pfam" id="PF05186">
    <property type="entry name" value="Dpy-30"/>
    <property type="match status" value="1"/>
</dbReference>
<feature type="compositionally biased region" description="Acidic residues" evidence="1">
    <location>
        <begin position="194"/>
        <end position="205"/>
    </location>
</feature>
<evidence type="ECO:0000313" key="2">
    <source>
        <dbReference type="EMBL" id="KAF8569280.1"/>
    </source>
</evidence>
<dbReference type="EMBL" id="JTDF01002007">
    <property type="protein sequence ID" value="KAF8569280.1"/>
    <property type="molecule type" value="Genomic_DNA"/>
</dbReference>
<feature type="compositionally biased region" description="Basic and acidic residues" evidence="1">
    <location>
        <begin position="159"/>
        <end position="174"/>
    </location>
</feature>
<evidence type="ECO:0000313" key="3">
    <source>
        <dbReference type="Proteomes" id="UP000699462"/>
    </source>
</evidence>
<dbReference type="OrthoDB" id="432281at2759"/>
<comment type="caution">
    <text evidence="2">The sequence shown here is derived from an EMBL/GenBank/DDBJ whole genome shotgun (WGS) entry which is preliminary data.</text>
</comment>
<organism evidence="2 3">
    <name type="scientific">Paragonimus westermani</name>
    <dbReference type="NCBI Taxonomy" id="34504"/>
    <lineage>
        <taxon>Eukaryota</taxon>
        <taxon>Metazoa</taxon>
        <taxon>Spiralia</taxon>
        <taxon>Lophotrochozoa</taxon>
        <taxon>Platyhelminthes</taxon>
        <taxon>Trematoda</taxon>
        <taxon>Digenea</taxon>
        <taxon>Plagiorchiida</taxon>
        <taxon>Troglotremata</taxon>
        <taxon>Troglotrematidae</taxon>
        <taxon>Paragonimus</taxon>
    </lineage>
</organism>
<accession>A0A8T0DNS9</accession>
<proteinExistence type="predicted"/>
<dbReference type="AlphaFoldDB" id="A0A8T0DNS9"/>
<dbReference type="Gene3D" id="1.20.890.10">
    <property type="entry name" value="cAMP-dependent protein kinase regulatory subunit, dimerization-anchoring domain"/>
    <property type="match status" value="1"/>
</dbReference>
<feature type="compositionally biased region" description="Acidic residues" evidence="1">
    <location>
        <begin position="175"/>
        <end position="187"/>
    </location>
</feature>
<reference evidence="2 3" key="1">
    <citation type="submission" date="2019-07" db="EMBL/GenBank/DDBJ databases">
        <title>Annotation for the trematode Paragonimus westermani.</title>
        <authorList>
            <person name="Choi Y.-J."/>
        </authorList>
    </citation>
    <scope>NUCLEOTIDE SEQUENCE [LARGE SCALE GENOMIC DNA]</scope>
    <source>
        <strain evidence="2">180907_Pwestermani</strain>
    </source>
</reference>
<dbReference type="Proteomes" id="UP000699462">
    <property type="component" value="Unassembled WGS sequence"/>
</dbReference>
<keyword evidence="3" id="KW-1185">Reference proteome</keyword>
<feature type="region of interest" description="Disordered" evidence="1">
    <location>
        <begin position="159"/>
        <end position="205"/>
    </location>
</feature>
<protein>
    <submittedName>
        <fullName evidence="2">Uncharacterized protein</fullName>
    </submittedName>
</protein>
<sequence length="205" mass="24176">MSEQQPVDFSRAESNYIRNVLGEPLHQGLRAITLYRPLDPIDFLANYLRYWVKHVRNYRREKIAEKQTEWLLTTQLPWNVSVIAEQAKKLEQDQLDEARKIAAEEARKAAIEKARIKVATEVATKKSNKQIRTDVTGVVLTDTTDKVVELAIKKYEEMERERRKAEKLVRRRAQEEEEEEEEEEETNAEMRAEGEEDMEELEEED</sequence>
<dbReference type="CDD" id="cd22966">
    <property type="entry name" value="DD_DYDC-like"/>
    <property type="match status" value="1"/>
</dbReference>
<gene>
    <name evidence="2" type="ORF">P879_07059</name>
</gene>
<dbReference type="InterPro" id="IPR007858">
    <property type="entry name" value="Dpy-30_motif"/>
</dbReference>
<name>A0A8T0DNS9_9TREM</name>
<evidence type="ECO:0000256" key="1">
    <source>
        <dbReference type="SAM" id="MobiDB-lite"/>
    </source>
</evidence>
<dbReference type="InterPro" id="IPR049630">
    <property type="entry name" value="DYDC-like_DD"/>
</dbReference>